<dbReference type="EMBL" id="GBXM01046476">
    <property type="protein sequence ID" value="JAH62101.1"/>
    <property type="molecule type" value="Transcribed_RNA"/>
</dbReference>
<reference evidence="1" key="1">
    <citation type="submission" date="2014-11" db="EMBL/GenBank/DDBJ databases">
        <authorList>
            <person name="Amaro Gonzalez C."/>
        </authorList>
    </citation>
    <scope>NUCLEOTIDE SEQUENCE</scope>
</reference>
<accession>A0A0E9U8D5</accession>
<organism evidence="1">
    <name type="scientific">Anguilla anguilla</name>
    <name type="common">European freshwater eel</name>
    <name type="synonym">Muraena anguilla</name>
    <dbReference type="NCBI Taxonomy" id="7936"/>
    <lineage>
        <taxon>Eukaryota</taxon>
        <taxon>Metazoa</taxon>
        <taxon>Chordata</taxon>
        <taxon>Craniata</taxon>
        <taxon>Vertebrata</taxon>
        <taxon>Euteleostomi</taxon>
        <taxon>Actinopterygii</taxon>
        <taxon>Neopterygii</taxon>
        <taxon>Teleostei</taxon>
        <taxon>Anguilliformes</taxon>
        <taxon>Anguillidae</taxon>
        <taxon>Anguilla</taxon>
    </lineage>
</organism>
<sequence length="20" mass="2411">MYRTHPKYCKSPQANRYGLP</sequence>
<dbReference type="AlphaFoldDB" id="A0A0E9U8D5"/>
<proteinExistence type="predicted"/>
<name>A0A0E9U8D5_ANGAN</name>
<evidence type="ECO:0000313" key="1">
    <source>
        <dbReference type="EMBL" id="JAH62101.1"/>
    </source>
</evidence>
<protein>
    <submittedName>
        <fullName evidence="1">Uncharacterized protein</fullName>
    </submittedName>
</protein>
<reference evidence="1" key="2">
    <citation type="journal article" date="2015" name="Fish Shellfish Immunol.">
        <title>Early steps in the European eel (Anguilla anguilla)-Vibrio vulnificus interaction in the gills: Role of the RtxA13 toxin.</title>
        <authorList>
            <person name="Callol A."/>
            <person name="Pajuelo D."/>
            <person name="Ebbesson L."/>
            <person name="Teles M."/>
            <person name="MacKenzie S."/>
            <person name="Amaro C."/>
        </authorList>
    </citation>
    <scope>NUCLEOTIDE SEQUENCE</scope>
</reference>